<feature type="compositionally biased region" description="Polar residues" evidence="6">
    <location>
        <begin position="47"/>
        <end position="81"/>
    </location>
</feature>
<comment type="subcellular location">
    <subcellularLocation>
        <location evidence="1">Nucleus</location>
    </subcellularLocation>
</comment>
<keyword evidence="3" id="KW-0863">Zinc-finger</keyword>
<protein>
    <recommendedName>
        <fullName evidence="9">Hat family dimerization domain-containing protein</fullName>
    </recommendedName>
</protein>
<organism evidence="7 8">
    <name type="scientific">Moniliophthora roreri</name>
    <name type="common">Frosty pod rot fungus</name>
    <name type="synonym">Monilia roreri</name>
    <dbReference type="NCBI Taxonomy" id="221103"/>
    <lineage>
        <taxon>Eukaryota</taxon>
        <taxon>Fungi</taxon>
        <taxon>Dikarya</taxon>
        <taxon>Basidiomycota</taxon>
        <taxon>Agaricomycotina</taxon>
        <taxon>Agaricomycetes</taxon>
        <taxon>Agaricomycetidae</taxon>
        <taxon>Agaricales</taxon>
        <taxon>Marasmiineae</taxon>
        <taxon>Marasmiaceae</taxon>
        <taxon>Moniliophthora</taxon>
    </lineage>
</organism>
<sequence>MPKGKGSGKSGKNKKATNTPSKPEQEQAQEPGPGQEPDQEQKPVWNAYQTTRNCQTHTAHGHSMSRSPTRPTHVSTRNCTPSRPPVLRTAVENAQPPPRQHTHAQQDQPATLRGQKRGREPCTPSAPLYADKDDIFSAPPAGSLRPAPTPVLHRPSSHSQNHGNMHFEADASGKNFNWEDTLNSETDQAMVTVTPRRNRPNAIQALNDFTHTPPQQRAGTGKGKGSRQEKCADDVHSIFLETATHYICSMCIQKQEASEHPECVEVQTYGLKTSITNMCKHMVAEHLSEFIIHCDTLEIPIEADAIADDIARYHAENDIPAAIAISKSEKFTLQGLTDKLMELIIAEDLPITFIESEHVICLILYLRWDITKDDILRHTTMRKVIIDTFYSNMFELAKEAKKAIGKISFTCDCWTDINLYLFMAITTHWIEDTTITSRTSKIVETQNVLKFHSEVIAFHKVPVSHTGMHLAEAFWYPVNCLGLLKKVGWITCDNATNNDVMFSHLERHLGSIDIEFHEYNNHIWNNVTPHILGKYEWEVMKACEPILRAPHAFQHFLSREETPFLAFTVPGFHAVINKWHELQGEYPELYNVIQPGIEKLEDYLIWLSKVPAYFLSMLVNPSIKMRWIEQKLYHCKDEILRTFYHEDFKTTTASEHTTSISGAS</sequence>
<dbReference type="Proteomes" id="UP000054988">
    <property type="component" value="Unassembled WGS sequence"/>
</dbReference>
<dbReference type="EMBL" id="LATX01001533">
    <property type="protein sequence ID" value="KTB40924.1"/>
    <property type="molecule type" value="Genomic_DNA"/>
</dbReference>
<reference evidence="7 8" key="1">
    <citation type="submission" date="2015-12" db="EMBL/GenBank/DDBJ databases">
        <title>Draft genome sequence of Moniliophthora roreri, the causal agent of frosty pod rot of cacao.</title>
        <authorList>
            <person name="Aime M.C."/>
            <person name="Diaz-Valderrama J.R."/>
            <person name="Kijpornyongpan T."/>
            <person name="Phillips-Mora W."/>
        </authorList>
    </citation>
    <scope>NUCLEOTIDE SEQUENCE [LARGE SCALE GENOMIC DNA]</scope>
    <source>
        <strain evidence="7 8">MCA 2952</strain>
    </source>
</reference>
<evidence type="ECO:0000256" key="5">
    <source>
        <dbReference type="ARBA" id="ARBA00023242"/>
    </source>
</evidence>
<comment type="caution">
    <text evidence="7">The sequence shown here is derived from an EMBL/GenBank/DDBJ whole genome shotgun (WGS) entry which is preliminary data.</text>
</comment>
<evidence type="ECO:0000256" key="2">
    <source>
        <dbReference type="ARBA" id="ARBA00022723"/>
    </source>
</evidence>
<dbReference type="SUPFAM" id="SSF53098">
    <property type="entry name" value="Ribonuclease H-like"/>
    <property type="match status" value="1"/>
</dbReference>
<evidence type="ECO:0008006" key="9">
    <source>
        <dbReference type="Google" id="ProtNLM"/>
    </source>
</evidence>
<evidence type="ECO:0000256" key="4">
    <source>
        <dbReference type="ARBA" id="ARBA00022833"/>
    </source>
</evidence>
<feature type="region of interest" description="Disordered" evidence="6">
    <location>
        <begin position="1"/>
        <end position="170"/>
    </location>
</feature>
<dbReference type="InterPro" id="IPR012337">
    <property type="entry name" value="RNaseH-like_sf"/>
</dbReference>
<evidence type="ECO:0000313" key="8">
    <source>
        <dbReference type="Proteomes" id="UP000054988"/>
    </source>
</evidence>
<evidence type="ECO:0000313" key="7">
    <source>
        <dbReference type="EMBL" id="KTB40924.1"/>
    </source>
</evidence>
<accession>A0A0W0FX57</accession>
<dbReference type="PANTHER" id="PTHR46481">
    <property type="entry name" value="ZINC FINGER BED DOMAIN-CONTAINING PROTEIN 4"/>
    <property type="match status" value="1"/>
</dbReference>
<feature type="region of interest" description="Disordered" evidence="6">
    <location>
        <begin position="207"/>
        <end position="228"/>
    </location>
</feature>
<dbReference type="InterPro" id="IPR052035">
    <property type="entry name" value="ZnF_BED_domain_contain"/>
</dbReference>
<keyword evidence="5" id="KW-0539">Nucleus</keyword>
<dbReference type="GO" id="GO:0005634">
    <property type="term" value="C:nucleus"/>
    <property type="evidence" value="ECO:0007669"/>
    <property type="project" value="UniProtKB-SubCell"/>
</dbReference>
<keyword evidence="2" id="KW-0479">Metal-binding</keyword>
<dbReference type="AlphaFoldDB" id="A0A0W0FX57"/>
<dbReference type="GO" id="GO:0008270">
    <property type="term" value="F:zinc ion binding"/>
    <property type="evidence" value="ECO:0007669"/>
    <property type="project" value="UniProtKB-KW"/>
</dbReference>
<feature type="compositionally biased region" description="Low complexity" evidence="6">
    <location>
        <begin position="26"/>
        <end position="36"/>
    </location>
</feature>
<dbReference type="eggNOG" id="KOG1121">
    <property type="taxonomic scope" value="Eukaryota"/>
</dbReference>
<proteinExistence type="predicted"/>
<evidence type="ECO:0000256" key="6">
    <source>
        <dbReference type="SAM" id="MobiDB-lite"/>
    </source>
</evidence>
<evidence type="ECO:0000256" key="1">
    <source>
        <dbReference type="ARBA" id="ARBA00004123"/>
    </source>
</evidence>
<gene>
    <name evidence="7" type="ORF">WG66_6503</name>
</gene>
<name>A0A0W0FX57_MONRR</name>
<feature type="compositionally biased region" description="Polar residues" evidence="6">
    <location>
        <begin position="207"/>
        <end position="218"/>
    </location>
</feature>
<evidence type="ECO:0000256" key="3">
    <source>
        <dbReference type="ARBA" id="ARBA00022771"/>
    </source>
</evidence>
<dbReference type="PANTHER" id="PTHR46481:SF10">
    <property type="entry name" value="ZINC FINGER BED DOMAIN-CONTAINING PROTEIN 39"/>
    <property type="match status" value="1"/>
</dbReference>
<keyword evidence="4" id="KW-0862">Zinc</keyword>